<feature type="compositionally biased region" description="Basic and acidic residues" evidence="1">
    <location>
        <begin position="122"/>
        <end position="146"/>
    </location>
</feature>
<evidence type="ECO:0000313" key="3">
    <source>
        <dbReference type="EMBL" id="KAJ8604324.1"/>
    </source>
</evidence>
<dbReference type="EMBL" id="JAQMWT010000334">
    <property type="protein sequence ID" value="KAJ8604324.1"/>
    <property type="molecule type" value="Genomic_DNA"/>
</dbReference>
<feature type="compositionally biased region" description="Acidic residues" evidence="1">
    <location>
        <begin position="105"/>
        <end position="114"/>
    </location>
</feature>
<dbReference type="Proteomes" id="UP001230188">
    <property type="component" value="Unassembled WGS sequence"/>
</dbReference>
<reference evidence="3" key="1">
    <citation type="submission" date="2023-01" db="EMBL/GenBank/DDBJ databases">
        <title>Metagenome sequencing of chrysophaentin producing Chrysophaeum taylorii.</title>
        <authorList>
            <person name="Davison J."/>
            <person name="Bewley C."/>
        </authorList>
    </citation>
    <scope>NUCLEOTIDE SEQUENCE</scope>
    <source>
        <strain evidence="3">NIES-1699</strain>
    </source>
</reference>
<feature type="compositionally biased region" description="Acidic residues" evidence="1">
    <location>
        <begin position="249"/>
        <end position="267"/>
    </location>
</feature>
<proteinExistence type="predicted"/>
<keyword evidence="4" id="KW-1185">Reference proteome</keyword>
<feature type="compositionally biased region" description="Basic and acidic residues" evidence="1">
    <location>
        <begin position="269"/>
        <end position="314"/>
    </location>
</feature>
<accession>A0AAD7UFP2</accession>
<feature type="compositionally biased region" description="Basic and acidic residues" evidence="1">
    <location>
        <begin position="203"/>
        <end position="227"/>
    </location>
</feature>
<dbReference type="Pfam" id="PF06991">
    <property type="entry name" value="MFAP1"/>
    <property type="match status" value="1"/>
</dbReference>
<protein>
    <recommendedName>
        <fullName evidence="2">Micro-fibrillar-associated protein 1 C-terminal domain-containing protein</fullName>
    </recommendedName>
</protein>
<dbReference type="PANTHER" id="PTHR15327">
    <property type="entry name" value="MICROFIBRIL-ASSOCIATED PROTEIN"/>
    <property type="match status" value="1"/>
</dbReference>
<feature type="domain" description="Micro-fibrillar-associated protein 1 C-terminal" evidence="2">
    <location>
        <begin position="182"/>
        <end position="395"/>
    </location>
</feature>
<name>A0AAD7UFP2_9STRA</name>
<evidence type="ECO:0000313" key="4">
    <source>
        <dbReference type="Proteomes" id="UP001230188"/>
    </source>
</evidence>
<sequence length="455" mass="51742">MGHREDLFGLRELGLNLSTTQGDAASMRFTADETAQATMVPLGVHTKRDDETIGRRAAARSKKVTRYFPGQAPKWVKVEASEPEFLSAPVRRKKAEPVVLRAVPDEDEDEESSAEGDAPAPEPEKAEDAAARRARVREKLRQRAEAGPEEEEEEEAVPPEEPREETWDDDDESSTTSSSSSSEDEEVRPTFVPKAHRATIAEAEERERTERAREEREKIRVEERGEESRLMVARVVTAEETQKHFGTEEGSDWDAPDDEDDLDDPLEFEAWRLRELSRATRDKNAREAAAREAAETERRRGLTPAERAREDEASGRNVPKPKAKWKFLQKYHHKGAYFMDDDTLTKDPQDVRNRSTGEATGIDKFDREALPKVLQVKDFGFAGRTKYTHLSNEDTTFADKDYEFNGWIRRRQDDTLRRKAALFMGIKMATGITEADKKESAYYKQFVLGDHSGGH</sequence>
<evidence type="ECO:0000256" key="1">
    <source>
        <dbReference type="SAM" id="MobiDB-lite"/>
    </source>
</evidence>
<dbReference type="InterPro" id="IPR033194">
    <property type="entry name" value="MFAP1"/>
</dbReference>
<feature type="region of interest" description="Disordered" evidence="1">
    <location>
        <begin position="81"/>
        <end position="227"/>
    </location>
</feature>
<dbReference type="InterPro" id="IPR009730">
    <property type="entry name" value="MFAP1_C"/>
</dbReference>
<feature type="compositionally biased region" description="Acidic residues" evidence="1">
    <location>
        <begin position="147"/>
        <end position="159"/>
    </location>
</feature>
<feature type="region of interest" description="Disordered" evidence="1">
    <location>
        <begin position="240"/>
        <end position="320"/>
    </location>
</feature>
<dbReference type="AlphaFoldDB" id="A0AAD7UFP2"/>
<organism evidence="3 4">
    <name type="scientific">Chrysophaeum taylorii</name>
    <dbReference type="NCBI Taxonomy" id="2483200"/>
    <lineage>
        <taxon>Eukaryota</taxon>
        <taxon>Sar</taxon>
        <taxon>Stramenopiles</taxon>
        <taxon>Ochrophyta</taxon>
        <taxon>Pelagophyceae</taxon>
        <taxon>Pelagomonadales</taxon>
        <taxon>Pelagomonadaceae</taxon>
        <taxon>Chrysophaeum</taxon>
    </lineage>
</organism>
<evidence type="ECO:0000259" key="2">
    <source>
        <dbReference type="Pfam" id="PF06991"/>
    </source>
</evidence>
<comment type="caution">
    <text evidence="3">The sequence shown here is derived from an EMBL/GenBank/DDBJ whole genome shotgun (WGS) entry which is preliminary data.</text>
</comment>
<gene>
    <name evidence="3" type="ORF">CTAYLR_002487</name>
</gene>